<reference evidence="1" key="1">
    <citation type="submission" date="2018-04" db="EMBL/GenBank/DDBJ databases">
        <title>Whole genome sequencing of Hypsizygus marmoreus.</title>
        <authorList>
            <person name="Choi I.-G."/>
            <person name="Min B."/>
            <person name="Kim J.-G."/>
            <person name="Kim S."/>
            <person name="Oh Y.-L."/>
            <person name="Kong W.-S."/>
            <person name="Park H."/>
            <person name="Jeong J."/>
            <person name="Song E.-S."/>
        </authorList>
    </citation>
    <scope>NUCLEOTIDE SEQUENCE [LARGE SCALE GENOMIC DNA]</scope>
    <source>
        <strain evidence="1">51987-8</strain>
    </source>
</reference>
<dbReference type="EMBL" id="LUEZ02000013">
    <property type="protein sequence ID" value="RDB27801.1"/>
    <property type="molecule type" value="Genomic_DNA"/>
</dbReference>
<dbReference type="OrthoDB" id="3145038at2759"/>
<organism evidence="1 2">
    <name type="scientific">Hypsizygus marmoreus</name>
    <name type="common">White beech mushroom</name>
    <name type="synonym">Agaricus marmoreus</name>
    <dbReference type="NCBI Taxonomy" id="39966"/>
    <lineage>
        <taxon>Eukaryota</taxon>
        <taxon>Fungi</taxon>
        <taxon>Dikarya</taxon>
        <taxon>Basidiomycota</taxon>
        <taxon>Agaricomycotina</taxon>
        <taxon>Agaricomycetes</taxon>
        <taxon>Agaricomycetidae</taxon>
        <taxon>Agaricales</taxon>
        <taxon>Tricholomatineae</taxon>
        <taxon>Lyophyllaceae</taxon>
        <taxon>Hypsizygus</taxon>
    </lineage>
</organism>
<protein>
    <recommendedName>
        <fullName evidence="3">F-box domain-containing protein</fullName>
    </recommendedName>
</protein>
<dbReference type="InParanoid" id="A0A369JZL1"/>
<name>A0A369JZL1_HYPMA</name>
<keyword evidence="2" id="KW-1185">Reference proteome</keyword>
<evidence type="ECO:0008006" key="3">
    <source>
        <dbReference type="Google" id="ProtNLM"/>
    </source>
</evidence>
<proteinExistence type="predicted"/>
<sequence>MTCAACLLDLHIEILVIIQGYIDPSDIISLRKTCKYLQYASLERTVWLTALRQVCETHGIFKATFPLTDMSNRALEHAALSPSRFIAYMCKESPQPFVTRILQSRSFSDPTGTWKEGNFVDLMLVPGGRFLITKSTQGVIHLWDLGFASDTIIQPFPIASIVNQIPKAIKAMQPTTDGSGLRLILLEEPPTGPELQVYVIYPMETAPSFKVTVSLKLPTIQFNGFGFAQGILAFQLDNIAVVWDFVTDSIATWNAKTRYTDALVFDRIVILLGTEQFAMWKIPPLRPRLGSTDLLNLRPDQKYHRVPAFQCTYAFPNSNIRVPPVFWPQGFPRRPYFVVIADFDDPVKHRFDYYTIKPIDDDDMGGSVPFLMKASMATGPIARSNPIFWPAMRFGRWWQGDSCHGLHSASLSSRNTLNSPFLHQQQGTTTPALHELTPWENLQLFSA</sequence>
<dbReference type="Proteomes" id="UP000076154">
    <property type="component" value="Unassembled WGS sequence"/>
</dbReference>
<dbReference type="InterPro" id="IPR036047">
    <property type="entry name" value="F-box-like_dom_sf"/>
</dbReference>
<comment type="caution">
    <text evidence="1">The sequence shown here is derived from an EMBL/GenBank/DDBJ whole genome shotgun (WGS) entry which is preliminary data.</text>
</comment>
<gene>
    <name evidence="1" type="ORF">Hypma_002159</name>
</gene>
<accession>A0A369JZL1</accession>
<evidence type="ECO:0000313" key="2">
    <source>
        <dbReference type="Proteomes" id="UP000076154"/>
    </source>
</evidence>
<dbReference type="SUPFAM" id="SSF81383">
    <property type="entry name" value="F-box domain"/>
    <property type="match status" value="1"/>
</dbReference>
<evidence type="ECO:0000313" key="1">
    <source>
        <dbReference type="EMBL" id="RDB27801.1"/>
    </source>
</evidence>
<dbReference type="AlphaFoldDB" id="A0A369JZL1"/>